<dbReference type="PANTHER" id="PTHR11571:SF150">
    <property type="entry name" value="GLUTATHIONE S-TRANSFERASE"/>
    <property type="match status" value="1"/>
</dbReference>
<evidence type="ECO:0000313" key="4">
    <source>
        <dbReference type="WBParaSite" id="PSU_v2.g9921.t1"/>
    </source>
</evidence>
<dbReference type="SUPFAM" id="SSF52833">
    <property type="entry name" value="Thioredoxin-like"/>
    <property type="match status" value="1"/>
</dbReference>
<dbReference type="SUPFAM" id="SSF47616">
    <property type="entry name" value="GST C-terminal domain-like"/>
    <property type="match status" value="1"/>
</dbReference>
<dbReference type="InterPro" id="IPR010987">
    <property type="entry name" value="Glutathione-S-Trfase_C-like"/>
</dbReference>
<dbReference type="Proteomes" id="UP000887577">
    <property type="component" value="Unplaced"/>
</dbReference>
<name>A0A914ZE29_9BILA</name>
<dbReference type="InterPro" id="IPR036249">
    <property type="entry name" value="Thioredoxin-like_sf"/>
</dbReference>
<keyword evidence="3" id="KW-1185">Reference proteome</keyword>
<dbReference type="CDD" id="cd03192">
    <property type="entry name" value="GST_C_Sigma_like"/>
    <property type="match status" value="1"/>
</dbReference>
<reference evidence="4" key="1">
    <citation type="submission" date="2022-11" db="UniProtKB">
        <authorList>
            <consortium name="WormBaseParasite"/>
        </authorList>
    </citation>
    <scope>IDENTIFICATION</scope>
</reference>
<dbReference type="PROSITE" id="PS50404">
    <property type="entry name" value="GST_NTER"/>
    <property type="match status" value="1"/>
</dbReference>
<evidence type="ECO:0000313" key="3">
    <source>
        <dbReference type="Proteomes" id="UP000887577"/>
    </source>
</evidence>
<evidence type="ECO:0000259" key="1">
    <source>
        <dbReference type="PROSITE" id="PS50404"/>
    </source>
</evidence>
<dbReference type="Gene3D" id="1.20.1050.10">
    <property type="match status" value="1"/>
</dbReference>
<feature type="domain" description="GST N-terminal" evidence="1">
    <location>
        <begin position="2"/>
        <end position="78"/>
    </location>
</feature>
<dbReference type="Gene3D" id="3.40.30.10">
    <property type="entry name" value="Glutaredoxin"/>
    <property type="match status" value="1"/>
</dbReference>
<accession>A0A914ZE29</accession>
<proteinExistence type="predicted"/>
<evidence type="ECO:0000259" key="2">
    <source>
        <dbReference type="PROSITE" id="PS50405"/>
    </source>
</evidence>
<protein>
    <submittedName>
        <fullName evidence="4">Glutathione S-transferase</fullName>
    </submittedName>
</protein>
<dbReference type="Pfam" id="PF14497">
    <property type="entry name" value="GST_C_3"/>
    <property type="match status" value="1"/>
</dbReference>
<organism evidence="3 4">
    <name type="scientific">Panagrolaimus superbus</name>
    <dbReference type="NCBI Taxonomy" id="310955"/>
    <lineage>
        <taxon>Eukaryota</taxon>
        <taxon>Metazoa</taxon>
        <taxon>Ecdysozoa</taxon>
        <taxon>Nematoda</taxon>
        <taxon>Chromadorea</taxon>
        <taxon>Rhabditida</taxon>
        <taxon>Tylenchina</taxon>
        <taxon>Panagrolaimomorpha</taxon>
        <taxon>Panagrolaimoidea</taxon>
        <taxon>Panagrolaimidae</taxon>
        <taxon>Panagrolaimus</taxon>
    </lineage>
</organism>
<dbReference type="InterPro" id="IPR004045">
    <property type="entry name" value="Glutathione_S-Trfase_N"/>
</dbReference>
<dbReference type="GO" id="GO:0006749">
    <property type="term" value="P:glutathione metabolic process"/>
    <property type="evidence" value="ECO:0007669"/>
    <property type="project" value="TreeGrafter"/>
</dbReference>
<dbReference type="InterPro" id="IPR050213">
    <property type="entry name" value="GST_superfamily"/>
</dbReference>
<dbReference type="WBParaSite" id="PSU_v2.g9921.t1">
    <property type="protein sequence ID" value="PSU_v2.g9921.t1"/>
    <property type="gene ID" value="PSU_v2.g9921"/>
</dbReference>
<dbReference type="PROSITE" id="PS50405">
    <property type="entry name" value="GST_CTER"/>
    <property type="match status" value="1"/>
</dbReference>
<dbReference type="InterPro" id="IPR004046">
    <property type="entry name" value="GST_C"/>
</dbReference>
<dbReference type="InterPro" id="IPR036282">
    <property type="entry name" value="Glutathione-S-Trfase_C_sf"/>
</dbReference>
<dbReference type="PANTHER" id="PTHR11571">
    <property type="entry name" value="GLUTATHIONE S-TRANSFERASE"/>
    <property type="match status" value="1"/>
</dbReference>
<dbReference type="GO" id="GO:0004364">
    <property type="term" value="F:glutathione transferase activity"/>
    <property type="evidence" value="ECO:0007669"/>
    <property type="project" value="TreeGrafter"/>
</dbReference>
<feature type="domain" description="GST C-terminal" evidence="2">
    <location>
        <begin position="80"/>
        <end position="202"/>
    </location>
</feature>
<sequence>MDKYELKYFGYNGKAGGIRLFLDYFEIPYIDTYYKEGEKVKDSLPFGQPLVLTINDKFRIGQALAIYRYLGARHGAIAESIEEQAICDSYGEFIMYTFYKLIYEMIKGKTDKKSVQEFAVSNFAPIFNKQLEENGGEFIVGKKITWLDFLLADAIDGIFERVKPENLEIFKKLETHRDRIFETKNDDGSLRLIKTIQKRRDFDENLQE</sequence>
<dbReference type="AlphaFoldDB" id="A0A914ZE29"/>